<dbReference type="Proteomes" id="UP000234681">
    <property type="component" value="Chromosome 1"/>
</dbReference>
<dbReference type="EMBL" id="CH473979">
    <property type="protein sequence ID" value="EDM07905.1"/>
    <property type="molecule type" value="Genomic_DNA"/>
</dbReference>
<dbReference type="Pfam" id="PF23288">
    <property type="entry name" value="KOW6_SPT5"/>
    <property type="match status" value="1"/>
</dbReference>
<feature type="domain" description="Spt5 KOW" evidence="1">
    <location>
        <begin position="23"/>
        <end position="75"/>
    </location>
</feature>
<gene>
    <name evidence="3 5" type="primary">Supt5h</name>
    <name evidence="3" type="ORF">rCG_54292</name>
</gene>
<protein>
    <submittedName>
        <fullName evidence="3">Suppressor of Ty 5 homolog (S. cerevisiae), isoform CRA_c</fullName>
    </submittedName>
</protein>
<proteinExistence type="predicted"/>
<dbReference type="AlphaFoldDB" id="A6J9I0"/>
<organism evidence="3 4">
    <name type="scientific">Rattus norvegicus</name>
    <name type="common">Rat</name>
    <dbReference type="NCBI Taxonomy" id="10116"/>
    <lineage>
        <taxon>Eukaryota</taxon>
        <taxon>Metazoa</taxon>
        <taxon>Chordata</taxon>
        <taxon>Craniata</taxon>
        <taxon>Vertebrata</taxon>
        <taxon>Euteleostomi</taxon>
        <taxon>Mammalia</taxon>
        <taxon>Eutheria</taxon>
        <taxon>Euarchontoglires</taxon>
        <taxon>Glires</taxon>
        <taxon>Rodentia</taxon>
        <taxon>Myomorpha</taxon>
        <taxon>Muroidea</taxon>
        <taxon>Muridae</taxon>
        <taxon>Murinae</taxon>
        <taxon>Rattus</taxon>
    </lineage>
</organism>
<feature type="domain" description="Spt5 KOW" evidence="2">
    <location>
        <begin position="1"/>
        <end position="22"/>
    </location>
</feature>
<sequence length="78" mass="8711">MCSVYLKDSEKVVSISSEHLEPITPTKNNKVKVILGEDREATGVLLSIDGEDGIIRMDLEDQQIKILNLRFLGKLLEA</sequence>
<dbReference type="InterPro" id="IPR057934">
    <property type="entry name" value="KOW_Spt5_7"/>
</dbReference>
<evidence type="ECO:0000259" key="1">
    <source>
        <dbReference type="Pfam" id="PF23287"/>
    </source>
</evidence>
<dbReference type="CDD" id="cd06086">
    <property type="entry name" value="KOW_Spt5_6"/>
    <property type="match status" value="1"/>
</dbReference>
<dbReference type="RGD" id="1563807">
    <property type="gene designation" value="Supt5h"/>
</dbReference>
<dbReference type="Pfam" id="PF23287">
    <property type="entry name" value="KOW7_SPT5"/>
    <property type="match status" value="1"/>
</dbReference>
<accession>A6J9I0</accession>
<name>A6J9I0_RAT</name>
<evidence type="ECO:0000313" key="3">
    <source>
        <dbReference type="EMBL" id="EDM07905.1"/>
    </source>
</evidence>
<evidence type="ECO:0000313" key="4">
    <source>
        <dbReference type="Proteomes" id="UP000234681"/>
    </source>
</evidence>
<reference evidence="3 4" key="1">
    <citation type="submission" date="2005-09" db="EMBL/GenBank/DDBJ databases">
        <authorList>
            <person name="Mural R.J."/>
            <person name="Li P.W."/>
            <person name="Adams M.D."/>
            <person name="Amanatides P.G."/>
            <person name="Baden-Tillson H."/>
            <person name="Barnstead M."/>
            <person name="Chin S.H."/>
            <person name="Dew I."/>
            <person name="Evans C.A."/>
            <person name="Ferriera S."/>
            <person name="Flanigan M."/>
            <person name="Fosler C."/>
            <person name="Glodek A."/>
            <person name="Gu Z."/>
            <person name="Holt R.A."/>
            <person name="Jennings D."/>
            <person name="Kraft C.L."/>
            <person name="Lu F."/>
            <person name="Nguyen T."/>
            <person name="Nusskern D.R."/>
            <person name="Pfannkoch C.M."/>
            <person name="Sitter C."/>
            <person name="Sutton G.G."/>
            <person name="Venter J.C."/>
            <person name="Wang Z."/>
            <person name="Woodage T."/>
            <person name="Zheng X.H."/>
            <person name="Zhong F."/>
        </authorList>
    </citation>
    <scope>NUCLEOTIDE SEQUENCE [LARGE SCALE GENOMIC DNA]</scope>
    <source>
        <strain>BN</strain>
        <strain evidence="4">Sprague-Dawley</strain>
    </source>
</reference>
<dbReference type="InterPro" id="IPR041980">
    <property type="entry name" value="KOW_Spt5_6_metazoa"/>
</dbReference>
<evidence type="ECO:0000313" key="5">
    <source>
        <dbReference type="RGD" id="1563807"/>
    </source>
</evidence>
<dbReference type="AGR" id="RGD:1563807"/>
<evidence type="ECO:0000259" key="2">
    <source>
        <dbReference type="Pfam" id="PF23288"/>
    </source>
</evidence>